<evidence type="ECO:0000313" key="4">
    <source>
        <dbReference type="EMBL" id="GAG87182.1"/>
    </source>
</evidence>
<dbReference type="Pfam" id="PF00557">
    <property type="entry name" value="Peptidase_M24"/>
    <property type="match status" value="1"/>
</dbReference>
<name>X1C1G1_9ZZZZ</name>
<keyword evidence="1" id="KW-0479">Metal-binding</keyword>
<comment type="caution">
    <text evidence="4">The sequence shown here is derived from an EMBL/GenBank/DDBJ whole genome shotgun (WGS) entry which is preliminary data.</text>
</comment>
<dbReference type="AlphaFoldDB" id="X1C1G1"/>
<reference evidence="4" key="1">
    <citation type="journal article" date="2014" name="Front. Microbiol.">
        <title>High frequency of phylogenetically diverse reductive dehalogenase-homologous genes in deep subseafloor sedimentary metagenomes.</title>
        <authorList>
            <person name="Kawai M."/>
            <person name="Futagami T."/>
            <person name="Toyoda A."/>
            <person name="Takaki Y."/>
            <person name="Nishi S."/>
            <person name="Hori S."/>
            <person name="Arai W."/>
            <person name="Tsubouchi T."/>
            <person name="Morono Y."/>
            <person name="Uchiyama I."/>
            <person name="Ito T."/>
            <person name="Fujiyama A."/>
            <person name="Inagaki F."/>
            <person name="Takami H."/>
        </authorList>
    </citation>
    <scope>NUCLEOTIDE SEQUENCE</scope>
    <source>
        <strain evidence="4">Expedition CK06-06</strain>
    </source>
</reference>
<dbReference type="GO" id="GO:0016787">
    <property type="term" value="F:hydrolase activity"/>
    <property type="evidence" value="ECO:0007669"/>
    <property type="project" value="UniProtKB-KW"/>
</dbReference>
<dbReference type="GO" id="GO:0046872">
    <property type="term" value="F:metal ion binding"/>
    <property type="evidence" value="ECO:0007669"/>
    <property type="project" value="UniProtKB-KW"/>
</dbReference>
<dbReference type="PANTHER" id="PTHR46112">
    <property type="entry name" value="AMINOPEPTIDASE"/>
    <property type="match status" value="1"/>
</dbReference>
<dbReference type="InterPro" id="IPR036005">
    <property type="entry name" value="Creatinase/aminopeptidase-like"/>
</dbReference>
<dbReference type="InterPro" id="IPR050659">
    <property type="entry name" value="Peptidase_M24B"/>
</dbReference>
<evidence type="ECO:0000256" key="1">
    <source>
        <dbReference type="ARBA" id="ARBA00022723"/>
    </source>
</evidence>
<dbReference type="InterPro" id="IPR001131">
    <property type="entry name" value="Peptidase_M24B_aminopep-P_CS"/>
</dbReference>
<dbReference type="PANTHER" id="PTHR46112:SF2">
    <property type="entry name" value="XAA-PRO AMINOPEPTIDASE P-RELATED"/>
    <property type="match status" value="1"/>
</dbReference>
<proteinExistence type="predicted"/>
<keyword evidence="2" id="KW-0378">Hydrolase</keyword>
<sequence length="140" mass="15359">DFILPTVVKGKASNKLKKMFDTVFEAKNASLDAIQAGALGSHIYDVCCDVLEKAGYETTRNGKKVTRGMTHGLGHGVGLQIHESPRMSELSTSPLKEHNVVTVEPGIYDPDVGGVRLEDIIEVTKMGYRNLTRMETQLEI</sequence>
<feature type="non-terminal residue" evidence="4">
    <location>
        <position position="1"/>
    </location>
</feature>
<gene>
    <name evidence="4" type="ORF">S01H4_26725</name>
</gene>
<dbReference type="InterPro" id="IPR000994">
    <property type="entry name" value="Pept_M24"/>
</dbReference>
<feature type="domain" description="Peptidase M24" evidence="3">
    <location>
        <begin position="6"/>
        <end position="125"/>
    </location>
</feature>
<dbReference type="EMBL" id="BART01012934">
    <property type="protein sequence ID" value="GAG87182.1"/>
    <property type="molecule type" value="Genomic_DNA"/>
</dbReference>
<evidence type="ECO:0000259" key="3">
    <source>
        <dbReference type="Pfam" id="PF00557"/>
    </source>
</evidence>
<accession>X1C1G1</accession>
<dbReference type="SUPFAM" id="SSF55920">
    <property type="entry name" value="Creatinase/aminopeptidase"/>
    <property type="match status" value="1"/>
</dbReference>
<dbReference type="Gene3D" id="3.90.230.10">
    <property type="entry name" value="Creatinase/methionine aminopeptidase superfamily"/>
    <property type="match status" value="1"/>
</dbReference>
<protein>
    <recommendedName>
        <fullName evidence="3">Peptidase M24 domain-containing protein</fullName>
    </recommendedName>
</protein>
<dbReference type="PROSITE" id="PS00491">
    <property type="entry name" value="PROLINE_PEPTIDASE"/>
    <property type="match status" value="1"/>
</dbReference>
<organism evidence="4">
    <name type="scientific">marine sediment metagenome</name>
    <dbReference type="NCBI Taxonomy" id="412755"/>
    <lineage>
        <taxon>unclassified sequences</taxon>
        <taxon>metagenomes</taxon>
        <taxon>ecological metagenomes</taxon>
    </lineage>
</organism>
<evidence type="ECO:0000256" key="2">
    <source>
        <dbReference type="ARBA" id="ARBA00022801"/>
    </source>
</evidence>